<name>A0AAW1WXQ9_RUBAR</name>
<comment type="caution">
    <text evidence="1">The sequence shown here is derived from an EMBL/GenBank/DDBJ whole genome shotgun (WGS) entry which is preliminary data.</text>
</comment>
<evidence type="ECO:0000313" key="2">
    <source>
        <dbReference type="Proteomes" id="UP001457282"/>
    </source>
</evidence>
<evidence type="ECO:0008006" key="3">
    <source>
        <dbReference type="Google" id="ProtNLM"/>
    </source>
</evidence>
<gene>
    <name evidence="1" type="ORF">M0R45_025893</name>
</gene>
<dbReference type="Proteomes" id="UP001457282">
    <property type="component" value="Unassembled WGS sequence"/>
</dbReference>
<reference evidence="1 2" key="1">
    <citation type="journal article" date="2023" name="G3 (Bethesda)">
        <title>A chromosome-length genome assembly and annotation of blackberry (Rubus argutus, cv. 'Hillquist').</title>
        <authorList>
            <person name="Bruna T."/>
            <person name="Aryal R."/>
            <person name="Dudchenko O."/>
            <person name="Sargent D.J."/>
            <person name="Mead D."/>
            <person name="Buti M."/>
            <person name="Cavallini A."/>
            <person name="Hytonen T."/>
            <person name="Andres J."/>
            <person name="Pham M."/>
            <person name="Weisz D."/>
            <person name="Mascagni F."/>
            <person name="Usai G."/>
            <person name="Natali L."/>
            <person name="Bassil N."/>
            <person name="Fernandez G.E."/>
            <person name="Lomsadze A."/>
            <person name="Armour M."/>
            <person name="Olukolu B."/>
            <person name="Poorten T."/>
            <person name="Britton C."/>
            <person name="Davik J."/>
            <person name="Ashrafi H."/>
            <person name="Aiden E.L."/>
            <person name="Borodovsky M."/>
            <person name="Worthington M."/>
        </authorList>
    </citation>
    <scope>NUCLEOTIDE SEQUENCE [LARGE SCALE GENOMIC DNA]</scope>
    <source>
        <strain evidence="1">PI 553951</strain>
    </source>
</reference>
<sequence length="130" mass="14289">MPACERELKAALGLDGGGELELCDGEKTTRRRWQVVGLRETNALRAGYRRDDLGRGWRKGSTTLWSEQGNRDTGGKAWCDGATRATLQRCGLMVRADTTVRLGWAVGGVGFGVWVPRFVCDFVIMVVTVV</sequence>
<accession>A0AAW1WXQ9</accession>
<protein>
    <recommendedName>
        <fullName evidence="3">MHC class I antigen</fullName>
    </recommendedName>
</protein>
<dbReference type="AlphaFoldDB" id="A0AAW1WXQ9"/>
<organism evidence="1 2">
    <name type="scientific">Rubus argutus</name>
    <name type="common">Southern blackberry</name>
    <dbReference type="NCBI Taxonomy" id="59490"/>
    <lineage>
        <taxon>Eukaryota</taxon>
        <taxon>Viridiplantae</taxon>
        <taxon>Streptophyta</taxon>
        <taxon>Embryophyta</taxon>
        <taxon>Tracheophyta</taxon>
        <taxon>Spermatophyta</taxon>
        <taxon>Magnoliopsida</taxon>
        <taxon>eudicotyledons</taxon>
        <taxon>Gunneridae</taxon>
        <taxon>Pentapetalae</taxon>
        <taxon>rosids</taxon>
        <taxon>fabids</taxon>
        <taxon>Rosales</taxon>
        <taxon>Rosaceae</taxon>
        <taxon>Rosoideae</taxon>
        <taxon>Rosoideae incertae sedis</taxon>
        <taxon>Rubus</taxon>
    </lineage>
</organism>
<dbReference type="EMBL" id="JBEDUW010000005">
    <property type="protein sequence ID" value="KAK9928773.1"/>
    <property type="molecule type" value="Genomic_DNA"/>
</dbReference>
<proteinExistence type="predicted"/>
<keyword evidence="2" id="KW-1185">Reference proteome</keyword>
<evidence type="ECO:0000313" key="1">
    <source>
        <dbReference type="EMBL" id="KAK9928773.1"/>
    </source>
</evidence>